<name>A4RXM0_OSTLU</name>
<dbReference type="KEGG" id="olu:OSTLU_7191"/>
<dbReference type="eggNOG" id="KOG0113">
    <property type="taxonomic scope" value="Eukaryota"/>
</dbReference>
<evidence type="ECO:0000256" key="6">
    <source>
        <dbReference type="SAM" id="MobiDB-lite"/>
    </source>
</evidence>
<evidence type="ECO:0000256" key="5">
    <source>
        <dbReference type="PROSITE-ProRule" id="PRU00176"/>
    </source>
</evidence>
<dbReference type="GO" id="GO:0003729">
    <property type="term" value="F:mRNA binding"/>
    <property type="evidence" value="ECO:0007669"/>
    <property type="project" value="TreeGrafter"/>
</dbReference>
<proteinExistence type="predicted"/>
<evidence type="ECO:0000256" key="2">
    <source>
        <dbReference type="ARBA" id="ARBA00022884"/>
    </source>
</evidence>
<evidence type="ECO:0000256" key="1">
    <source>
        <dbReference type="ARBA" id="ARBA00004123"/>
    </source>
</evidence>
<dbReference type="SUPFAM" id="SSF54928">
    <property type="entry name" value="RNA-binding domain, RBD"/>
    <property type="match status" value="1"/>
</dbReference>
<dbReference type="PROSITE" id="PS50102">
    <property type="entry name" value="RRM"/>
    <property type="match status" value="1"/>
</dbReference>
<dbReference type="Proteomes" id="UP000001568">
    <property type="component" value="Chromosome 5"/>
</dbReference>
<dbReference type="InterPro" id="IPR034143">
    <property type="entry name" value="snRNP70_RRM"/>
</dbReference>
<gene>
    <name evidence="8" type="ORF">OSTLU_7191</name>
</gene>
<dbReference type="GO" id="GO:0071011">
    <property type="term" value="C:precatalytic spliceosome"/>
    <property type="evidence" value="ECO:0007669"/>
    <property type="project" value="TreeGrafter"/>
</dbReference>
<evidence type="ECO:0000313" key="9">
    <source>
        <dbReference type="Proteomes" id="UP000001568"/>
    </source>
</evidence>
<dbReference type="STRING" id="436017.A4RXM0"/>
<evidence type="ECO:0000313" key="8">
    <source>
        <dbReference type="EMBL" id="ABO96312.1"/>
    </source>
</evidence>
<dbReference type="OrthoDB" id="4207594at2759"/>
<dbReference type="InterPro" id="IPR051183">
    <property type="entry name" value="U1_U11-U12_snRNP_70-35kDa"/>
</dbReference>
<reference evidence="8 9" key="1">
    <citation type="journal article" date="2007" name="Proc. Natl. Acad. Sci. U.S.A.">
        <title>The tiny eukaryote Ostreococcus provides genomic insights into the paradox of plankton speciation.</title>
        <authorList>
            <person name="Palenik B."/>
            <person name="Grimwood J."/>
            <person name="Aerts A."/>
            <person name="Rouze P."/>
            <person name="Salamov A."/>
            <person name="Putnam N."/>
            <person name="Dupont C."/>
            <person name="Jorgensen R."/>
            <person name="Derelle E."/>
            <person name="Rombauts S."/>
            <person name="Zhou K."/>
            <person name="Otillar R."/>
            <person name="Merchant S.S."/>
            <person name="Podell S."/>
            <person name="Gaasterland T."/>
            <person name="Napoli C."/>
            <person name="Gendler K."/>
            <person name="Manuell A."/>
            <person name="Tai V."/>
            <person name="Vallon O."/>
            <person name="Piganeau G."/>
            <person name="Jancek S."/>
            <person name="Heijde M."/>
            <person name="Jabbari K."/>
            <person name="Bowler C."/>
            <person name="Lohr M."/>
            <person name="Robbens S."/>
            <person name="Werner G."/>
            <person name="Dubchak I."/>
            <person name="Pazour G.J."/>
            <person name="Ren Q."/>
            <person name="Paulsen I."/>
            <person name="Delwiche C."/>
            <person name="Schmutz J."/>
            <person name="Rokhsar D."/>
            <person name="Van de Peer Y."/>
            <person name="Moreau H."/>
            <person name="Grigoriev I.V."/>
        </authorList>
    </citation>
    <scope>NUCLEOTIDE SEQUENCE [LARGE SCALE GENOMIC DNA]</scope>
    <source>
        <strain evidence="8 9">CCE9901</strain>
    </source>
</reference>
<dbReference type="EMBL" id="CP000585">
    <property type="protein sequence ID" value="ABO96312.1"/>
    <property type="molecule type" value="Genomic_DNA"/>
</dbReference>
<dbReference type="GO" id="GO:0071004">
    <property type="term" value="C:U2-type prespliceosome"/>
    <property type="evidence" value="ECO:0007669"/>
    <property type="project" value="TreeGrafter"/>
</dbReference>
<evidence type="ECO:0000259" key="7">
    <source>
        <dbReference type="PROSITE" id="PS50102"/>
    </source>
</evidence>
<comment type="subcellular location">
    <subcellularLocation>
        <location evidence="1">Nucleus</location>
    </subcellularLocation>
</comment>
<dbReference type="CDD" id="cd12236">
    <property type="entry name" value="RRM_snRNP70"/>
    <property type="match status" value="1"/>
</dbReference>
<dbReference type="InterPro" id="IPR022023">
    <property type="entry name" value="U1snRNP70_N"/>
</dbReference>
<dbReference type="GO" id="GO:0030619">
    <property type="term" value="F:U1 snRNA binding"/>
    <property type="evidence" value="ECO:0007669"/>
    <property type="project" value="InterPro"/>
</dbReference>
<dbReference type="PANTHER" id="PTHR13952:SF5">
    <property type="entry name" value="U1 SMALL NUCLEAR RIBONUCLEOPROTEIN 70 KDA"/>
    <property type="match status" value="1"/>
</dbReference>
<dbReference type="Gene3D" id="3.30.70.330">
    <property type="match status" value="1"/>
</dbReference>
<dbReference type="GO" id="GO:0005685">
    <property type="term" value="C:U1 snRNP"/>
    <property type="evidence" value="ECO:0007669"/>
    <property type="project" value="TreeGrafter"/>
</dbReference>
<feature type="region of interest" description="Disordered" evidence="6">
    <location>
        <begin position="186"/>
        <end position="217"/>
    </location>
</feature>
<dbReference type="Pfam" id="PF00076">
    <property type="entry name" value="RRM_1"/>
    <property type="match status" value="1"/>
</dbReference>
<protein>
    <recommendedName>
        <fullName evidence="7">RRM domain-containing protein</fullName>
    </recommendedName>
</protein>
<feature type="non-terminal residue" evidence="8">
    <location>
        <position position="1"/>
    </location>
</feature>
<dbReference type="InterPro" id="IPR000504">
    <property type="entry name" value="RRM_dom"/>
</dbReference>
<keyword evidence="4" id="KW-0687">Ribonucleoprotein</keyword>
<feature type="compositionally biased region" description="Basic and acidic residues" evidence="6">
    <location>
        <begin position="200"/>
        <end position="217"/>
    </location>
</feature>
<feature type="domain" description="RRM" evidence="7">
    <location>
        <begin position="101"/>
        <end position="178"/>
    </location>
</feature>
<sequence length="217" mass="24786">LSPDLLRMFAPRAPLKWCAPPAKPKKTQRMQGVAACVKEFETASKTATQKRKAGVYVVVTKEERAARKRAAAERKSRELIEAGLDGYRPNENPNATSDPYRTLFIARLAYDVDEDKLRREAEYYGAVSDVKLVRDEKGKSRGYAFIEFEREGDMRAAYRGMDDRRIEDRRVIADVERGRTNKGWLPRRLGGGVGRTRAGSKRENVEARGRDRTYDDR</sequence>
<dbReference type="OMA" id="MHIRANI"/>
<dbReference type="InterPro" id="IPR035979">
    <property type="entry name" value="RBD_domain_sf"/>
</dbReference>
<dbReference type="HOGENOM" id="CLU_045151_5_0_1"/>
<keyword evidence="2 5" id="KW-0694">RNA-binding</keyword>
<dbReference type="RefSeq" id="XP_001418019.1">
    <property type="nucleotide sequence ID" value="XM_001417982.1"/>
</dbReference>
<feature type="non-terminal residue" evidence="8">
    <location>
        <position position="217"/>
    </location>
</feature>
<dbReference type="Pfam" id="PF12220">
    <property type="entry name" value="U1snRNP70_N"/>
    <property type="match status" value="1"/>
</dbReference>
<dbReference type="PANTHER" id="PTHR13952">
    <property type="entry name" value="U1 SMALL NUCLEAR RIBONUCLEOPROTEIN 70 KD"/>
    <property type="match status" value="1"/>
</dbReference>
<dbReference type="InterPro" id="IPR012677">
    <property type="entry name" value="Nucleotide-bd_a/b_plait_sf"/>
</dbReference>
<keyword evidence="3" id="KW-0539">Nucleus</keyword>
<evidence type="ECO:0000256" key="3">
    <source>
        <dbReference type="ARBA" id="ARBA00023242"/>
    </source>
</evidence>
<accession>A4RXM0</accession>
<organism evidence="8 9">
    <name type="scientific">Ostreococcus lucimarinus (strain CCE9901)</name>
    <dbReference type="NCBI Taxonomy" id="436017"/>
    <lineage>
        <taxon>Eukaryota</taxon>
        <taxon>Viridiplantae</taxon>
        <taxon>Chlorophyta</taxon>
        <taxon>Mamiellophyceae</taxon>
        <taxon>Mamiellales</taxon>
        <taxon>Bathycoccaceae</taxon>
        <taxon>Ostreococcus</taxon>
    </lineage>
</organism>
<dbReference type="GO" id="GO:0000398">
    <property type="term" value="P:mRNA splicing, via spliceosome"/>
    <property type="evidence" value="ECO:0007669"/>
    <property type="project" value="TreeGrafter"/>
</dbReference>
<keyword evidence="9" id="KW-1185">Reference proteome</keyword>
<dbReference type="GeneID" id="5001728"/>
<dbReference type="AlphaFoldDB" id="A4RXM0"/>
<evidence type="ECO:0000256" key="4">
    <source>
        <dbReference type="ARBA" id="ARBA00023274"/>
    </source>
</evidence>
<dbReference type="SMART" id="SM00360">
    <property type="entry name" value="RRM"/>
    <property type="match status" value="1"/>
</dbReference>
<dbReference type="FunFam" id="3.30.70.330:FF:000132">
    <property type="entry name" value="Small nuclear ribonucleoprotein U11/U12 subunit 35"/>
    <property type="match status" value="1"/>
</dbReference>